<accession>A0A183HQM0</accession>
<evidence type="ECO:0000313" key="2">
    <source>
        <dbReference type="EMBL" id="VDO63201.1"/>
    </source>
</evidence>
<name>A0A183HQM0_9BILA</name>
<evidence type="ECO:0000313" key="3">
    <source>
        <dbReference type="Proteomes" id="UP000267606"/>
    </source>
</evidence>
<evidence type="ECO:0000313" key="4">
    <source>
        <dbReference type="WBParaSite" id="OFLC_0000978101-mRNA-1"/>
    </source>
</evidence>
<protein>
    <submittedName>
        <fullName evidence="4">Secreted protein</fullName>
    </submittedName>
</protein>
<dbReference type="AlphaFoldDB" id="A0A183HQM0"/>
<feature type="chain" id="PRO_5044552608" evidence="1">
    <location>
        <begin position="19"/>
        <end position="91"/>
    </location>
</feature>
<sequence length="91" mass="10128">MINLLISLLVCCSRQNCALDAYFCATTLSSLIRPCSQEVKCSLEQYIVLTLADIKILDAWLANNITGYHGSIIEKLIQNLQFTCRLQGSSN</sequence>
<keyword evidence="1" id="KW-0732">Signal</keyword>
<gene>
    <name evidence="2" type="ORF">OFLC_LOCUS9781</name>
</gene>
<dbReference type="Proteomes" id="UP000267606">
    <property type="component" value="Unassembled WGS sequence"/>
</dbReference>
<evidence type="ECO:0000256" key="1">
    <source>
        <dbReference type="SAM" id="SignalP"/>
    </source>
</evidence>
<feature type="signal peptide" evidence="1">
    <location>
        <begin position="1"/>
        <end position="18"/>
    </location>
</feature>
<keyword evidence="3" id="KW-1185">Reference proteome</keyword>
<proteinExistence type="predicted"/>
<reference evidence="2 3" key="2">
    <citation type="submission" date="2018-11" db="EMBL/GenBank/DDBJ databases">
        <authorList>
            <consortium name="Pathogen Informatics"/>
        </authorList>
    </citation>
    <scope>NUCLEOTIDE SEQUENCE [LARGE SCALE GENOMIC DNA]</scope>
</reference>
<organism evidence="4">
    <name type="scientific">Onchocerca flexuosa</name>
    <dbReference type="NCBI Taxonomy" id="387005"/>
    <lineage>
        <taxon>Eukaryota</taxon>
        <taxon>Metazoa</taxon>
        <taxon>Ecdysozoa</taxon>
        <taxon>Nematoda</taxon>
        <taxon>Chromadorea</taxon>
        <taxon>Rhabditida</taxon>
        <taxon>Spirurina</taxon>
        <taxon>Spiruromorpha</taxon>
        <taxon>Filarioidea</taxon>
        <taxon>Onchocercidae</taxon>
        <taxon>Onchocerca</taxon>
    </lineage>
</organism>
<dbReference type="WBParaSite" id="OFLC_0000978101-mRNA-1">
    <property type="protein sequence ID" value="OFLC_0000978101-mRNA-1"/>
    <property type="gene ID" value="OFLC_0000978101"/>
</dbReference>
<reference evidence="4" key="1">
    <citation type="submission" date="2016-06" db="UniProtKB">
        <authorList>
            <consortium name="WormBaseParasite"/>
        </authorList>
    </citation>
    <scope>IDENTIFICATION</scope>
</reference>
<dbReference type="EMBL" id="UZAJ01012357">
    <property type="protein sequence ID" value="VDO63201.1"/>
    <property type="molecule type" value="Genomic_DNA"/>
</dbReference>
<dbReference type="STRING" id="387005.A0A183HQM0"/>